<dbReference type="PROSITE" id="PS01010">
    <property type="entry name" value="CRISP_2"/>
    <property type="match status" value="1"/>
</dbReference>
<evidence type="ECO:0000313" key="8">
    <source>
        <dbReference type="Proteomes" id="UP000027138"/>
    </source>
</evidence>
<dbReference type="FunFam" id="3.40.33.10:FF:000006">
    <property type="entry name" value="Putative pathogenesis-related protein 1"/>
    <property type="match status" value="1"/>
</dbReference>
<dbReference type="InterPro" id="IPR014044">
    <property type="entry name" value="CAP_dom"/>
</dbReference>
<dbReference type="Proteomes" id="UP000027138">
    <property type="component" value="Unassembled WGS sequence"/>
</dbReference>
<dbReference type="EMBL" id="KK914394">
    <property type="protein sequence ID" value="KDP37613.1"/>
    <property type="molecule type" value="Genomic_DNA"/>
</dbReference>
<evidence type="ECO:0000256" key="5">
    <source>
        <dbReference type="SAM" id="SignalP"/>
    </source>
</evidence>
<dbReference type="CDD" id="cd05381">
    <property type="entry name" value="CAP_PR-1"/>
    <property type="match status" value="1"/>
</dbReference>
<keyword evidence="4" id="KW-1015">Disulfide bond</keyword>
<organism evidence="7 8">
    <name type="scientific">Jatropha curcas</name>
    <name type="common">Barbados nut</name>
    <dbReference type="NCBI Taxonomy" id="180498"/>
    <lineage>
        <taxon>Eukaryota</taxon>
        <taxon>Viridiplantae</taxon>
        <taxon>Streptophyta</taxon>
        <taxon>Embryophyta</taxon>
        <taxon>Tracheophyta</taxon>
        <taxon>Spermatophyta</taxon>
        <taxon>Magnoliopsida</taxon>
        <taxon>eudicotyledons</taxon>
        <taxon>Gunneridae</taxon>
        <taxon>Pentapetalae</taxon>
        <taxon>rosids</taxon>
        <taxon>fabids</taxon>
        <taxon>Malpighiales</taxon>
        <taxon>Euphorbiaceae</taxon>
        <taxon>Crotonoideae</taxon>
        <taxon>Jatropheae</taxon>
        <taxon>Jatropha</taxon>
    </lineage>
</organism>
<dbReference type="InterPro" id="IPR018244">
    <property type="entry name" value="Allrgn_V5/Tpx1_CS"/>
</dbReference>
<keyword evidence="3" id="KW-0611">Plant defense</keyword>
<keyword evidence="8" id="KW-1185">Reference proteome</keyword>
<dbReference type="SUPFAM" id="SSF55797">
    <property type="entry name" value="PR-1-like"/>
    <property type="match status" value="1"/>
</dbReference>
<dbReference type="PRINTS" id="PR00837">
    <property type="entry name" value="V5TPXLIKE"/>
</dbReference>
<protein>
    <recommendedName>
        <fullName evidence="6">SCP domain-containing protein</fullName>
    </recommendedName>
</protein>
<accession>A0A067KRI0</accession>
<comment type="similarity">
    <text evidence="1">Belongs to the CRISP family.</text>
</comment>
<sequence length="161" mass="17810">MISLKLPLAIVLLMSGTLVLPSNAHDGPEDYLIPHAEARKAVGLKPLIWDKKLEAYAKDYTSQRIGDCELVHSEGPYGENLAWCSDDLSVADAVKMWTDEGADYDYNTNNCCEGKECGHYKQVVWRDTTCIGCAKVRCNNGGTLISCNYDPPGNYEGQKPY</sequence>
<dbReference type="GO" id="GO:0098542">
    <property type="term" value="P:defense response to other organism"/>
    <property type="evidence" value="ECO:0007669"/>
    <property type="project" value="UniProtKB-ARBA"/>
</dbReference>
<name>A0A067KRI0_JATCU</name>
<evidence type="ECO:0000256" key="3">
    <source>
        <dbReference type="ARBA" id="ARBA00022821"/>
    </source>
</evidence>
<dbReference type="GO" id="GO:0005576">
    <property type="term" value="C:extracellular region"/>
    <property type="evidence" value="ECO:0007669"/>
    <property type="project" value="InterPro"/>
</dbReference>
<evidence type="ECO:0000256" key="1">
    <source>
        <dbReference type="ARBA" id="ARBA00009923"/>
    </source>
</evidence>
<feature type="chain" id="PRO_5001639782" description="SCP domain-containing protein" evidence="5">
    <location>
        <begin position="25"/>
        <end position="161"/>
    </location>
</feature>
<evidence type="ECO:0000259" key="6">
    <source>
        <dbReference type="SMART" id="SM00198"/>
    </source>
</evidence>
<dbReference type="OrthoDB" id="821964at2759"/>
<proteinExistence type="inferred from homology"/>
<gene>
    <name evidence="7" type="ORF">JCGZ_06956</name>
</gene>
<dbReference type="PANTHER" id="PTHR10334">
    <property type="entry name" value="CYSTEINE-RICH SECRETORY PROTEIN-RELATED"/>
    <property type="match status" value="1"/>
</dbReference>
<dbReference type="Pfam" id="PF00188">
    <property type="entry name" value="CAP"/>
    <property type="match status" value="1"/>
</dbReference>
<feature type="signal peptide" evidence="5">
    <location>
        <begin position="1"/>
        <end position="24"/>
    </location>
</feature>
<evidence type="ECO:0000313" key="7">
    <source>
        <dbReference type="EMBL" id="KDP37613.1"/>
    </source>
</evidence>
<evidence type="ECO:0000256" key="4">
    <source>
        <dbReference type="ARBA" id="ARBA00023157"/>
    </source>
</evidence>
<reference evidence="7 8" key="1">
    <citation type="journal article" date="2014" name="PLoS ONE">
        <title>Global Analysis of Gene Expression Profiles in Physic Nut (Jatropha curcas L.) Seedlings Exposed to Salt Stress.</title>
        <authorList>
            <person name="Zhang L."/>
            <person name="Zhang C."/>
            <person name="Wu P."/>
            <person name="Chen Y."/>
            <person name="Li M."/>
            <person name="Jiang H."/>
            <person name="Wu G."/>
        </authorList>
    </citation>
    <scope>NUCLEOTIDE SEQUENCE [LARGE SCALE GENOMIC DNA]</scope>
    <source>
        <strain evidence="8">cv. GZQX0401</strain>
        <tissue evidence="7">Young leaves</tissue>
    </source>
</reference>
<keyword evidence="2 5" id="KW-0732">Signal</keyword>
<dbReference type="AlphaFoldDB" id="A0A067KRI0"/>
<dbReference type="InterPro" id="IPR035940">
    <property type="entry name" value="CAP_sf"/>
</dbReference>
<evidence type="ECO:0000256" key="2">
    <source>
        <dbReference type="ARBA" id="ARBA00022729"/>
    </source>
</evidence>
<feature type="domain" description="SCP" evidence="6">
    <location>
        <begin position="26"/>
        <end position="157"/>
    </location>
</feature>
<dbReference type="KEGG" id="jcu:105634509"/>
<dbReference type="InterPro" id="IPR001283">
    <property type="entry name" value="CRISP-related"/>
</dbReference>
<dbReference type="Gene3D" id="3.40.33.10">
    <property type="entry name" value="CAP"/>
    <property type="match status" value="1"/>
</dbReference>
<dbReference type="SMART" id="SM00198">
    <property type="entry name" value="SCP"/>
    <property type="match status" value="1"/>
</dbReference>